<dbReference type="RefSeq" id="XP_016725048.1">
    <property type="nucleotide sequence ID" value="XM_016869559.2"/>
</dbReference>
<keyword evidence="5" id="KW-1185">Reference proteome</keyword>
<keyword evidence="2" id="KW-0547">Nucleotide-binding</keyword>
<accession>A0A1U8MHH0</accession>
<dbReference type="Gene3D" id="1.20.5.4130">
    <property type="match status" value="1"/>
</dbReference>
<evidence type="ECO:0000256" key="2">
    <source>
        <dbReference type="ARBA" id="ARBA00022741"/>
    </source>
</evidence>
<evidence type="ECO:0000259" key="4">
    <source>
        <dbReference type="Pfam" id="PF18052"/>
    </source>
</evidence>
<evidence type="ECO:0000313" key="6">
    <source>
        <dbReference type="RefSeq" id="XP_016725048.1"/>
    </source>
</evidence>
<feature type="domain" description="Disease resistance N-terminal" evidence="4">
    <location>
        <begin position="12"/>
        <end position="90"/>
    </location>
</feature>
<protein>
    <submittedName>
        <fullName evidence="6">Uncharacterized protein isoform X1</fullName>
    </submittedName>
</protein>
<reference evidence="6" key="2">
    <citation type="submission" date="2025-08" db="UniProtKB">
        <authorList>
            <consortium name="RefSeq"/>
        </authorList>
    </citation>
    <scope>IDENTIFICATION</scope>
</reference>
<name>A0A1U8MHH0_GOSHI</name>
<dbReference type="GeneID" id="107936791"/>
<dbReference type="Pfam" id="PF18052">
    <property type="entry name" value="Rx_N"/>
    <property type="match status" value="1"/>
</dbReference>
<dbReference type="KEGG" id="ghi:107936791"/>
<dbReference type="PaxDb" id="3635-A0A1U8MHH0"/>
<evidence type="ECO:0000313" key="5">
    <source>
        <dbReference type="Proteomes" id="UP000818029"/>
    </source>
</evidence>
<keyword evidence="1" id="KW-0677">Repeat</keyword>
<keyword evidence="3" id="KW-0611">Plant defense</keyword>
<dbReference type="Proteomes" id="UP000818029">
    <property type="component" value="Chromosome A11"/>
</dbReference>
<proteinExistence type="predicted"/>
<dbReference type="PANTHER" id="PTHR35021:SF8">
    <property type="entry name" value="FIBER PROTEIN FB17"/>
    <property type="match status" value="1"/>
</dbReference>
<dbReference type="GO" id="GO:0006952">
    <property type="term" value="P:defense response"/>
    <property type="evidence" value="ECO:0007669"/>
    <property type="project" value="UniProtKB-KW"/>
</dbReference>
<reference evidence="5" key="1">
    <citation type="journal article" date="2020" name="Nat. Genet.">
        <title>Genomic diversifications of five Gossypium allopolyploid species and their impact on cotton improvement.</title>
        <authorList>
            <person name="Chen Z.J."/>
            <person name="Sreedasyam A."/>
            <person name="Ando A."/>
            <person name="Song Q."/>
            <person name="De Santiago L.M."/>
            <person name="Hulse-Kemp A.M."/>
            <person name="Ding M."/>
            <person name="Ye W."/>
            <person name="Kirkbride R.C."/>
            <person name="Jenkins J."/>
            <person name="Plott C."/>
            <person name="Lovell J."/>
            <person name="Lin Y.M."/>
            <person name="Vaughn R."/>
            <person name="Liu B."/>
            <person name="Simpson S."/>
            <person name="Scheffler B.E."/>
            <person name="Wen L."/>
            <person name="Saski C.A."/>
            <person name="Grover C.E."/>
            <person name="Hu G."/>
            <person name="Conover J.L."/>
            <person name="Carlson J.W."/>
            <person name="Shu S."/>
            <person name="Boston L.B."/>
            <person name="Williams M."/>
            <person name="Peterson D.G."/>
            <person name="McGee K."/>
            <person name="Jones D.C."/>
            <person name="Wendel J.F."/>
            <person name="Stelly D.M."/>
            <person name="Grimwood J."/>
            <person name="Schmutz J."/>
        </authorList>
    </citation>
    <scope>NUCLEOTIDE SEQUENCE [LARGE SCALE GENOMIC DNA]</scope>
    <source>
        <strain evidence="5">cv. TM-1</strain>
    </source>
</reference>
<dbReference type="PANTHER" id="PTHR35021">
    <property type="match status" value="1"/>
</dbReference>
<dbReference type="InterPro" id="IPR041118">
    <property type="entry name" value="Rx_N"/>
</dbReference>
<organism evidence="5 6">
    <name type="scientific">Gossypium hirsutum</name>
    <name type="common">Upland cotton</name>
    <name type="synonym">Gossypium mexicanum</name>
    <dbReference type="NCBI Taxonomy" id="3635"/>
    <lineage>
        <taxon>Eukaryota</taxon>
        <taxon>Viridiplantae</taxon>
        <taxon>Streptophyta</taxon>
        <taxon>Embryophyta</taxon>
        <taxon>Tracheophyta</taxon>
        <taxon>Spermatophyta</taxon>
        <taxon>Magnoliopsida</taxon>
        <taxon>eudicotyledons</taxon>
        <taxon>Gunneridae</taxon>
        <taxon>Pentapetalae</taxon>
        <taxon>rosids</taxon>
        <taxon>malvids</taxon>
        <taxon>Malvales</taxon>
        <taxon>Malvaceae</taxon>
        <taxon>Malvoideae</taxon>
        <taxon>Gossypium</taxon>
    </lineage>
</organism>
<evidence type="ECO:0000256" key="3">
    <source>
        <dbReference type="ARBA" id="ARBA00022821"/>
    </source>
</evidence>
<evidence type="ECO:0000256" key="1">
    <source>
        <dbReference type="ARBA" id="ARBA00022737"/>
    </source>
</evidence>
<gene>
    <name evidence="6" type="primary">LOC107936791</name>
</gene>
<sequence length="514" mass="59379">MAEAVVLDLAYSIIGKFSSLTLPETEPWLNVKDDLDDIRNAVSAIKAKLLDALVRSATSNFTAWLKKLEDALCDARNLLEELSFEVWRENLFCSGWPISFAIADMCARIQAIKKRLTSLESEFKIPFMAGTRQQGNFFVHKDEEQSVNDFRGQLKEYLEYMLFDPPSQAVCWNWMKTMEKIHETYPYKKMGYGMADPVHQSMSNGSKKRNLKFVSDDLRQETERKKKQRDIQYRKQIRAKFYDDPTERGINNNGKITNSRCKWERMVEMLLSTKTKNVLKATNIGKTKASKQILCHRNQMKMQWPIQSDLLVIIQVIQETDRKCKDAVLAEAKAKWRLLLIGETIEKLDPQRSKDLKEKARQLSYTKVKVTVTDDKTRGGVQSKFRDLENQLYDKGNDQVECKDFSGLEQALKNTTWGKIPDYLESIAIQIEKDRGKTTDVFHIPTQVLLCAAIKEMKDFSVGDLDWGTLKKWSATLNYAKKYGFQVGFADNLLRKNLLAYFTIQNLPKSTVKM</sequence>
<dbReference type="AlphaFoldDB" id="A0A1U8MHH0"/>
<dbReference type="GO" id="GO:0000166">
    <property type="term" value="F:nucleotide binding"/>
    <property type="evidence" value="ECO:0007669"/>
    <property type="project" value="UniProtKB-KW"/>
</dbReference>
<dbReference type="OrthoDB" id="997798at2759"/>